<evidence type="ECO:0000259" key="6">
    <source>
        <dbReference type="PROSITE" id="PS50102"/>
    </source>
</evidence>
<feature type="region of interest" description="Disordered" evidence="5">
    <location>
        <begin position="116"/>
        <end position="157"/>
    </location>
</feature>
<dbReference type="AlphaFoldDB" id="A0A6A6PBV6"/>
<evidence type="ECO:0000256" key="4">
    <source>
        <dbReference type="PROSITE-ProRule" id="PRU00176"/>
    </source>
</evidence>
<dbReference type="SUPFAM" id="SSF54928">
    <property type="entry name" value="RNA-binding domain, RBD"/>
    <property type="match status" value="1"/>
</dbReference>
<evidence type="ECO:0000313" key="7">
    <source>
        <dbReference type="EMBL" id="KAF2461380.1"/>
    </source>
</evidence>
<evidence type="ECO:0000313" key="8">
    <source>
        <dbReference type="Proteomes" id="UP000799766"/>
    </source>
</evidence>
<proteinExistence type="predicted"/>
<dbReference type="EMBL" id="MU001671">
    <property type="protein sequence ID" value="KAF2461380.1"/>
    <property type="molecule type" value="Genomic_DNA"/>
</dbReference>
<feature type="region of interest" description="Disordered" evidence="5">
    <location>
        <begin position="1"/>
        <end position="57"/>
    </location>
</feature>
<dbReference type="CDD" id="cd12307">
    <property type="entry name" value="RRM_NIFK_like"/>
    <property type="match status" value="1"/>
</dbReference>
<keyword evidence="2 4" id="KW-0694">RNA-binding</keyword>
<dbReference type="OrthoDB" id="21467at2759"/>
<dbReference type="InterPro" id="IPR000504">
    <property type="entry name" value="RRM_dom"/>
</dbReference>
<feature type="region of interest" description="Disordered" evidence="5">
    <location>
        <begin position="306"/>
        <end position="398"/>
    </location>
</feature>
<feature type="compositionally biased region" description="Basic and acidic residues" evidence="5">
    <location>
        <begin position="33"/>
        <end position="44"/>
    </location>
</feature>
<dbReference type="GO" id="GO:0005730">
    <property type="term" value="C:nucleolus"/>
    <property type="evidence" value="ECO:0007669"/>
    <property type="project" value="UniProtKB-SubCell"/>
</dbReference>
<reference evidence="7" key="1">
    <citation type="journal article" date="2020" name="Stud. Mycol.">
        <title>101 Dothideomycetes genomes: a test case for predicting lifestyles and emergence of pathogens.</title>
        <authorList>
            <person name="Haridas S."/>
            <person name="Albert R."/>
            <person name="Binder M."/>
            <person name="Bloem J."/>
            <person name="Labutti K."/>
            <person name="Salamov A."/>
            <person name="Andreopoulos B."/>
            <person name="Baker S."/>
            <person name="Barry K."/>
            <person name="Bills G."/>
            <person name="Bluhm B."/>
            <person name="Cannon C."/>
            <person name="Castanera R."/>
            <person name="Culley D."/>
            <person name="Daum C."/>
            <person name="Ezra D."/>
            <person name="Gonzalez J."/>
            <person name="Henrissat B."/>
            <person name="Kuo A."/>
            <person name="Liang C."/>
            <person name="Lipzen A."/>
            <person name="Lutzoni F."/>
            <person name="Magnuson J."/>
            <person name="Mondo S."/>
            <person name="Nolan M."/>
            <person name="Ohm R."/>
            <person name="Pangilinan J."/>
            <person name="Park H.-J."/>
            <person name="Ramirez L."/>
            <person name="Alfaro M."/>
            <person name="Sun H."/>
            <person name="Tritt A."/>
            <person name="Yoshinaga Y."/>
            <person name="Zwiers L.-H."/>
            <person name="Turgeon B."/>
            <person name="Goodwin S."/>
            <person name="Spatafora J."/>
            <person name="Crous P."/>
            <person name="Grigoriev I."/>
        </authorList>
    </citation>
    <scope>NUCLEOTIDE SEQUENCE</scope>
    <source>
        <strain evidence="7">ATCC 16933</strain>
    </source>
</reference>
<gene>
    <name evidence="7" type="ORF">BDY21DRAFT_331950</name>
</gene>
<dbReference type="SMART" id="SM00360">
    <property type="entry name" value="RRM"/>
    <property type="match status" value="1"/>
</dbReference>
<comment type="subcellular location">
    <subcellularLocation>
        <location evidence="1">Nucleus</location>
        <location evidence="1">Nucleolus</location>
    </subcellularLocation>
</comment>
<feature type="compositionally biased region" description="Low complexity" evidence="5">
    <location>
        <begin position="357"/>
        <end position="366"/>
    </location>
</feature>
<feature type="compositionally biased region" description="Basic residues" evidence="5">
    <location>
        <begin position="384"/>
        <end position="398"/>
    </location>
</feature>
<sequence>MGIEERPKKRKGGVTASSRSKKLKPDLNSSAKPVKDPKEVEASKVKASKASAPSRMRAVDFYDSDHSNDEALASDIAAADFAVKNAALAEGAAGSEEEAEDDQTAALLKGFESSGDEADLEKEDDGLPLDKVPNVPKAKKVSKPKASSNDSSNQGPRVIYVGRIPHGFYEHQMRAYFTQFGDITRLRLSRNRKTGRSKHYAFVEFAHAEVADIVARTMDKYLLFGHLLQVRVIPPEQVHPNLFRGANKRFKAVPRNRIEARHLRYGMVREGWERRLTREEARRQSKLEKLKDMGYEFNAPTLKAVDQVPSKKAQPAEAAEAQEPKAIADKPADEETLSLGAEEKDPEAVKVTETKVMKPSKTSKSTVVEKTKVKKGKMEDGATKTKKAKKVVTKQMRM</sequence>
<evidence type="ECO:0000256" key="1">
    <source>
        <dbReference type="ARBA" id="ARBA00004604"/>
    </source>
</evidence>
<organism evidence="7 8">
    <name type="scientific">Lineolata rhizophorae</name>
    <dbReference type="NCBI Taxonomy" id="578093"/>
    <lineage>
        <taxon>Eukaryota</taxon>
        <taxon>Fungi</taxon>
        <taxon>Dikarya</taxon>
        <taxon>Ascomycota</taxon>
        <taxon>Pezizomycotina</taxon>
        <taxon>Dothideomycetes</taxon>
        <taxon>Dothideomycetes incertae sedis</taxon>
        <taxon>Lineolatales</taxon>
        <taxon>Lineolataceae</taxon>
        <taxon>Lineolata</taxon>
    </lineage>
</organism>
<accession>A0A6A6PBV6</accession>
<feature type="compositionally biased region" description="Low complexity" evidence="5">
    <location>
        <begin position="311"/>
        <end position="321"/>
    </location>
</feature>
<name>A0A6A6PBV6_9PEZI</name>
<dbReference type="Proteomes" id="UP000799766">
    <property type="component" value="Unassembled WGS sequence"/>
</dbReference>
<dbReference type="Pfam" id="PF00076">
    <property type="entry name" value="RRM_1"/>
    <property type="match status" value="1"/>
</dbReference>
<dbReference type="PANTHER" id="PTHR46754">
    <property type="entry name" value="MKI67 FHA DOMAIN-INTERACTING NUCLEOLAR PHOSPHOPROTEIN"/>
    <property type="match status" value="1"/>
</dbReference>
<dbReference type="InterPro" id="IPR035979">
    <property type="entry name" value="RBD_domain_sf"/>
</dbReference>
<dbReference type="PROSITE" id="PS50102">
    <property type="entry name" value="RRM"/>
    <property type="match status" value="1"/>
</dbReference>
<feature type="compositionally biased region" description="Basic and acidic residues" evidence="5">
    <location>
        <begin position="322"/>
        <end position="333"/>
    </location>
</feature>
<evidence type="ECO:0000256" key="2">
    <source>
        <dbReference type="ARBA" id="ARBA00022884"/>
    </source>
</evidence>
<protein>
    <recommendedName>
        <fullName evidence="6">RRM domain-containing protein</fullName>
    </recommendedName>
</protein>
<evidence type="ECO:0000256" key="3">
    <source>
        <dbReference type="ARBA" id="ARBA00023242"/>
    </source>
</evidence>
<dbReference type="GO" id="GO:0003723">
    <property type="term" value="F:RNA binding"/>
    <property type="evidence" value="ECO:0007669"/>
    <property type="project" value="UniProtKB-UniRule"/>
</dbReference>
<feature type="compositionally biased region" description="Basic and acidic residues" evidence="5">
    <location>
        <begin position="341"/>
        <end position="356"/>
    </location>
</feature>
<evidence type="ECO:0000256" key="5">
    <source>
        <dbReference type="SAM" id="MobiDB-lite"/>
    </source>
</evidence>
<keyword evidence="8" id="KW-1185">Reference proteome</keyword>
<feature type="compositionally biased region" description="Acidic residues" evidence="5">
    <location>
        <begin position="116"/>
        <end position="127"/>
    </location>
</feature>
<feature type="compositionally biased region" description="Basic and acidic residues" evidence="5">
    <location>
        <begin position="367"/>
        <end position="383"/>
    </location>
</feature>
<dbReference type="Gene3D" id="3.30.70.330">
    <property type="match status" value="1"/>
</dbReference>
<keyword evidence="3" id="KW-0539">Nucleus</keyword>
<dbReference type="InterPro" id="IPR012677">
    <property type="entry name" value="Nucleotide-bd_a/b_plait_sf"/>
</dbReference>
<feature type="domain" description="RRM" evidence="6">
    <location>
        <begin position="157"/>
        <end position="235"/>
    </location>
</feature>